<evidence type="ECO:0000313" key="3">
    <source>
        <dbReference type="Proteomes" id="UP000054007"/>
    </source>
</evidence>
<feature type="domain" description="C2H2-type" evidence="1">
    <location>
        <begin position="63"/>
        <end position="86"/>
    </location>
</feature>
<dbReference type="InterPro" id="IPR013087">
    <property type="entry name" value="Znf_C2H2_type"/>
</dbReference>
<evidence type="ECO:0000313" key="2">
    <source>
        <dbReference type="EMBL" id="KIY71311.1"/>
    </source>
</evidence>
<evidence type="ECO:0000259" key="1">
    <source>
        <dbReference type="SMART" id="SM00355"/>
    </source>
</evidence>
<dbReference type="EMBL" id="KN880456">
    <property type="protein sequence ID" value="KIY71311.1"/>
    <property type="molecule type" value="Genomic_DNA"/>
</dbReference>
<dbReference type="SMART" id="SM00355">
    <property type="entry name" value="ZnF_C2H2"/>
    <property type="match status" value="2"/>
</dbReference>
<dbReference type="Proteomes" id="UP000054007">
    <property type="component" value="Unassembled WGS sequence"/>
</dbReference>
<protein>
    <recommendedName>
        <fullName evidence="1">C2H2-type domain-containing protein</fullName>
    </recommendedName>
</protein>
<keyword evidence="3" id="KW-1185">Reference proteome</keyword>
<reference evidence="2 3" key="1">
    <citation type="journal article" date="2015" name="Fungal Genet. Biol.">
        <title>Evolution of novel wood decay mechanisms in Agaricales revealed by the genome sequences of Fistulina hepatica and Cylindrobasidium torrendii.</title>
        <authorList>
            <person name="Floudas D."/>
            <person name="Held B.W."/>
            <person name="Riley R."/>
            <person name="Nagy L.G."/>
            <person name="Koehler G."/>
            <person name="Ransdell A.S."/>
            <person name="Younus H."/>
            <person name="Chow J."/>
            <person name="Chiniquy J."/>
            <person name="Lipzen A."/>
            <person name="Tritt A."/>
            <person name="Sun H."/>
            <person name="Haridas S."/>
            <person name="LaButti K."/>
            <person name="Ohm R.A."/>
            <person name="Kues U."/>
            <person name="Blanchette R.A."/>
            <person name="Grigoriev I.V."/>
            <person name="Minto R.E."/>
            <person name="Hibbett D.S."/>
        </authorList>
    </citation>
    <scope>NUCLEOTIDE SEQUENCE [LARGE SCALE GENOMIC DNA]</scope>
    <source>
        <strain evidence="2 3">FP15055 ss-10</strain>
    </source>
</reference>
<accession>A0A0D7BP03</accession>
<organism evidence="2 3">
    <name type="scientific">Cylindrobasidium torrendii FP15055 ss-10</name>
    <dbReference type="NCBI Taxonomy" id="1314674"/>
    <lineage>
        <taxon>Eukaryota</taxon>
        <taxon>Fungi</taxon>
        <taxon>Dikarya</taxon>
        <taxon>Basidiomycota</taxon>
        <taxon>Agaricomycotina</taxon>
        <taxon>Agaricomycetes</taxon>
        <taxon>Agaricomycetidae</taxon>
        <taxon>Agaricales</taxon>
        <taxon>Marasmiineae</taxon>
        <taxon>Physalacriaceae</taxon>
        <taxon>Cylindrobasidium</taxon>
    </lineage>
</organism>
<gene>
    <name evidence="2" type="ORF">CYLTODRAFT_418996</name>
</gene>
<name>A0A0D7BP03_9AGAR</name>
<dbReference type="Gene3D" id="3.30.160.60">
    <property type="entry name" value="Classic Zinc Finger"/>
    <property type="match status" value="1"/>
</dbReference>
<feature type="domain" description="C2H2-type" evidence="1">
    <location>
        <begin position="33"/>
        <end position="57"/>
    </location>
</feature>
<sequence length="129" mass="14616">MAPIKKERMDTLVDINIQCDITKPPVDNNPTSKACPYPTCTFRAVRAWDLRTHSRAHTTSDALTCPHAGCAYRTLKREKLRQHQRHTYRGETLPVRVGRVYVSGSAERELEDACEDAYGRGAVSVPDMW</sequence>
<dbReference type="AlphaFoldDB" id="A0A0D7BP03"/>
<proteinExistence type="predicted"/>